<dbReference type="AlphaFoldDB" id="A0A6M5Z1R0"/>
<keyword evidence="2" id="KW-1185">Reference proteome</keyword>
<dbReference type="RefSeq" id="WP_171474861.1">
    <property type="nucleotide sequence ID" value="NZ_CP053452.2"/>
</dbReference>
<name>A0A6M5Z1R0_9BACT</name>
<protein>
    <submittedName>
        <fullName evidence="1">Uncharacterized protein</fullName>
    </submittedName>
</protein>
<dbReference type="EMBL" id="CP053452">
    <property type="protein sequence ID" value="QJX00006.1"/>
    <property type="molecule type" value="Genomic_DNA"/>
</dbReference>
<sequence length="423" mass="46752">MTRRKRDLAETIRAALEARKPGHRLAKALEKWAGAELTRADAEGLVAVMAEQTAVGPLVVGDDECALRYLAELFQADSTDDATRVLRDGGMKELTRLFDAAAELPDCPTPPLAVVCQMFALYAYAPGVQRVAETVRRHPDEAIWETVFGLYGEENHPHGPALVEQLRDPLPDGFAAVVLLDLANTLGRQKRLERHPFDTADGYQRIEAWLTDPDEEHFHSAHSAAAALPFLAAKNRTALAALAMDHPAVRVQMEAAWASAYLGGTAGLKFLARLCEDPRHSLTARRYLDDLGQSDRVPAPVREPDFEAMAQMCQWLAHPSEHGRPPEEIELYDTRELDWPPTNDRRRLWLFKFAYLDSNGNDTGRTGLGLVGSITFSLGGETTADMSPEDAYGVHCCWELEVNDDPRAPKTRSAKAGRKLLGI</sequence>
<evidence type="ECO:0000313" key="1">
    <source>
        <dbReference type="EMBL" id="QJX00006.1"/>
    </source>
</evidence>
<evidence type="ECO:0000313" key="2">
    <source>
        <dbReference type="Proteomes" id="UP000503447"/>
    </source>
</evidence>
<proteinExistence type="predicted"/>
<dbReference type="KEGG" id="ftj:FTUN_7628"/>
<reference evidence="2" key="1">
    <citation type="submission" date="2020-05" db="EMBL/GenBank/DDBJ databases">
        <title>Frigoriglobus tundricola gen. nov., sp. nov., a psychrotolerant cellulolytic planctomycete of the family Gemmataceae with two divergent copies of 16S rRNA gene.</title>
        <authorList>
            <person name="Kulichevskaya I.S."/>
            <person name="Ivanova A.A."/>
            <person name="Naumoff D.G."/>
            <person name="Beletsky A.V."/>
            <person name="Rijpstra W.I.C."/>
            <person name="Sinninghe Damste J.S."/>
            <person name="Mardanov A.V."/>
            <person name="Ravin N.V."/>
            <person name="Dedysh S.N."/>
        </authorList>
    </citation>
    <scope>NUCLEOTIDE SEQUENCE [LARGE SCALE GENOMIC DNA]</scope>
    <source>
        <strain evidence="2">PL17</strain>
    </source>
</reference>
<dbReference type="Proteomes" id="UP000503447">
    <property type="component" value="Chromosome"/>
</dbReference>
<dbReference type="Gene3D" id="1.25.10.10">
    <property type="entry name" value="Leucine-rich Repeat Variant"/>
    <property type="match status" value="1"/>
</dbReference>
<organism evidence="1 2">
    <name type="scientific">Frigoriglobus tundricola</name>
    <dbReference type="NCBI Taxonomy" id="2774151"/>
    <lineage>
        <taxon>Bacteria</taxon>
        <taxon>Pseudomonadati</taxon>
        <taxon>Planctomycetota</taxon>
        <taxon>Planctomycetia</taxon>
        <taxon>Gemmatales</taxon>
        <taxon>Gemmataceae</taxon>
        <taxon>Frigoriglobus</taxon>
    </lineage>
</organism>
<gene>
    <name evidence="1" type="ORF">FTUN_7628</name>
</gene>
<dbReference type="InterPro" id="IPR011989">
    <property type="entry name" value="ARM-like"/>
</dbReference>
<accession>A0A6M5Z1R0</accession>